<comment type="caution">
    <text evidence="1">The sequence shown here is derived from an EMBL/GenBank/DDBJ whole genome shotgun (WGS) entry which is preliminary data.</text>
</comment>
<gene>
    <name evidence="1" type="ORF">TNCT_344081</name>
</gene>
<protein>
    <submittedName>
        <fullName evidence="1">Uncharacterized protein</fullName>
    </submittedName>
</protein>
<dbReference type="AlphaFoldDB" id="A0A8X6HAL2"/>
<dbReference type="EMBL" id="BMAO01018008">
    <property type="protein sequence ID" value="GFR20027.1"/>
    <property type="molecule type" value="Genomic_DNA"/>
</dbReference>
<proteinExistence type="predicted"/>
<name>A0A8X6HAL2_TRICU</name>
<accession>A0A8X6HAL2</accession>
<evidence type="ECO:0000313" key="2">
    <source>
        <dbReference type="Proteomes" id="UP000887116"/>
    </source>
</evidence>
<dbReference type="Proteomes" id="UP000887116">
    <property type="component" value="Unassembled WGS sequence"/>
</dbReference>
<sequence length="103" mass="11530">MSMEAVVNHSRSLLPIHYWTKWVSKWLRTTRLKCIGFYHSGTTLLKVASMKRICRSAVVAAFASGRTSCLYIPEGQAFDVPKLSAKCQIMSNSSCIPMKTAPF</sequence>
<keyword evidence="2" id="KW-1185">Reference proteome</keyword>
<reference evidence="1" key="1">
    <citation type="submission" date="2020-07" db="EMBL/GenBank/DDBJ databases">
        <title>Multicomponent nature underlies the extraordinary mechanical properties of spider dragline silk.</title>
        <authorList>
            <person name="Kono N."/>
            <person name="Nakamura H."/>
            <person name="Mori M."/>
            <person name="Yoshida Y."/>
            <person name="Ohtoshi R."/>
            <person name="Malay A.D."/>
            <person name="Moran D.A.P."/>
            <person name="Tomita M."/>
            <person name="Numata K."/>
            <person name="Arakawa K."/>
        </authorList>
    </citation>
    <scope>NUCLEOTIDE SEQUENCE</scope>
</reference>
<evidence type="ECO:0000313" key="1">
    <source>
        <dbReference type="EMBL" id="GFR20027.1"/>
    </source>
</evidence>
<organism evidence="1 2">
    <name type="scientific">Trichonephila clavata</name>
    <name type="common">Joro spider</name>
    <name type="synonym">Nephila clavata</name>
    <dbReference type="NCBI Taxonomy" id="2740835"/>
    <lineage>
        <taxon>Eukaryota</taxon>
        <taxon>Metazoa</taxon>
        <taxon>Ecdysozoa</taxon>
        <taxon>Arthropoda</taxon>
        <taxon>Chelicerata</taxon>
        <taxon>Arachnida</taxon>
        <taxon>Araneae</taxon>
        <taxon>Araneomorphae</taxon>
        <taxon>Entelegynae</taxon>
        <taxon>Araneoidea</taxon>
        <taxon>Nephilidae</taxon>
        <taxon>Trichonephila</taxon>
    </lineage>
</organism>